<protein>
    <submittedName>
        <fullName evidence="1">Uncharacterized protein</fullName>
    </submittedName>
</protein>
<name>A0ABD3EVJ9_9STRA</name>
<organism evidence="1 2">
    <name type="scientific">Phytophthora oleae</name>
    <dbReference type="NCBI Taxonomy" id="2107226"/>
    <lineage>
        <taxon>Eukaryota</taxon>
        <taxon>Sar</taxon>
        <taxon>Stramenopiles</taxon>
        <taxon>Oomycota</taxon>
        <taxon>Peronosporomycetes</taxon>
        <taxon>Peronosporales</taxon>
        <taxon>Peronosporaceae</taxon>
        <taxon>Phytophthora</taxon>
    </lineage>
</organism>
<dbReference type="Proteomes" id="UP001632037">
    <property type="component" value="Unassembled WGS sequence"/>
</dbReference>
<comment type="caution">
    <text evidence="1">The sequence shown here is derived from an EMBL/GenBank/DDBJ whole genome shotgun (WGS) entry which is preliminary data.</text>
</comment>
<sequence>MRRSVDKLYRLKFKPERFMRLGRTVVFESEALQRQSQDKRQQLLQEAAADQTASNALIAKKVLKYRNLYN</sequence>
<keyword evidence="2" id="KW-1185">Reference proteome</keyword>
<evidence type="ECO:0000313" key="1">
    <source>
        <dbReference type="EMBL" id="KAL3658216.1"/>
    </source>
</evidence>
<accession>A0ABD3EVJ9</accession>
<dbReference type="EMBL" id="JBIMZQ010000056">
    <property type="protein sequence ID" value="KAL3658216.1"/>
    <property type="molecule type" value="Genomic_DNA"/>
</dbReference>
<reference evidence="1 2" key="1">
    <citation type="submission" date="2024-09" db="EMBL/GenBank/DDBJ databases">
        <title>Genome sequencing and assembly of Phytophthora oleae, isolate VK10A, causative agent of rot of olive drupes.</title>
        <authorList>
            <person name="Conti Taguali S."/>
            <person name="Riolo M."/>
            <person name="La Spada F."/>
            <person name="Cacciola S.O."/>
            <person name="Dionisio G."/>
        </authorList>
    </citation>
    <scope>NUCLEOTIDE SEQUENCE [LARGE SCALE GENOMIC DNA]</scope>
    <source>
        <strain evidence="1 2">VK10A</strain>
    </source>
</reference>
<gene>
    <name evidence="1" type="ORF">V7S43_016846</name>
</gene>
<dbReference type="AlphaFoldDB" id="A0ABD3EVJ9"/>
<evidence type="ECO:0000313" key="2">
    <source>
        <dbReference type="Proteomes" id="UP001632037"/>
    </source>
</evidence>
<proteinExistence type="predicted"/>